<sequence length="406" mass="42217">MYRDMAILFAFAFVYALVAGRLERTPVAGALVFAAFGLAVGPEVLNWFALDVHARSLRTLAELTLALVLFTDAANADLRVLRISYAIPERLLLIGLPLTILLGTAIAALLFPAFGMTESALLATMLAPTDAALGKAVVVNPSVPARIREGLNVESGLNDGICVPILLVLLALAAEPVDGAGSWELVLHHFAQEIGIGLAVGAGLAAAGVWALRLSADQGWSSATWRQLPAVALAFTTFAAAQALGGSGFIACFAGGVVAGGMARHRERKHELLLSAEGAGDLFGLLTWVLFGAAVIGQALGRLTWEIATYAVLSLTVIRMGPVWLAMAGTDLGGDGKLFLGWFGPRGLASVVFAIIVLDANLPASDVLTATVAWTVILSILAHGLTASPLTEAFARRIGTTQVPVP</sequence>
<keyword evidence="11" id="KW-1185">Reference proteome</keyword>
<dbReference type="GO" id="GO:1902600">
    <property type="term" value="P:proton transmembrane transport"/>
    <property type="evidence" value="ECO:0007669"/>
    <property type="project" value="InterPro"/>
</dbReference>
<dbReference type="Pfam" id="PF00999">
    <property type="entry name" value="Na_H_Exchanger"/>
    <property type="match status" value="1"/>
</dbReference>
<dbReference type="EMBL" id="CP045423">
    <property type="protein sequence ID" value="QFU16234.1"/>
    <property type="molecule type" value="Genomic_DNA"/>
</dbReference>
<dbReference type="PANTHER" id="PTHR32507:SF8">
    <property type="entry name" value="CNH1P"/>
    <property type="match status" value="1"/>
</dbReference>
<evidence type="ECO:0000256" key="1">
    <source>
        <dbReference type="ARBA" id="ARBA00004651"/>
    </source>
</evidence>
<gene>
    <name evidence="10" type="ORF">GDR74_08360</name>
</gene>
<evidence type="ECO:0000256" key="4">
    <source>
        <dbReference type="ARBA" id="ARBA00022692"/>
    </source>
</evidence>
<evidence type="ECO:0000256" key="3">
    <source>
        <dbReference type="ARBA" id="ARBA00022449"/>
    </source>
</evidence>
<dbReference type="RefSeq" id="WP_152585878.1">
    <property type="nucleotide sequence ID" value="NZ_CP045423.1"/>
</dbReference>
<evidence type="ECO:0000259" key="9">
    <source>
        <dbReference type="Pfam" id="PF00999"/>
    </source>
</evidence>
<keyword evidence="3" id="KW-0050">Antiport</keyword>
<comment type="subcellular location">
    <subcellularLocation>
        <location evidence="1">Cell membrane</location>
        <topology evidence="1">Multi-pass membrane protein</topology>
    </subcellularLocation>
</comment>
<dbReference type="KEGG" id="mico:GDR74_08360"/>
<organism evidence="10 11">
    <name type="scientific">Microvirga thermotolerans</name>
    <dbReference type="NCBI Taxonomy" id="2651334"/>
    <lineage>
        <taxon>Bacteria</taxon>
        <taxon>Pseudomonadati</taxon>
        <taxon>Pseudomonadota</taxon>
        <taxon>Alphaproteobacteria</taxon>
        <taxon>Hyphomicrobiales</taxon>
        <taxon>Methylobacteriaceae</taxon>
        <taxon>Microvirga</taxon>
    </lineage>
</organism>
<evidence type="ECO:0000313" key="10">
    <source>
        <dbReference type="EMBL" id="QFU16234.1"/>
    </source>
</evidence>
<evidence type="ECO:0000256" key="2">
    <source>
        <dbReference type="ARBA" id="ARBA00022448"/>
    </source>
</evidence>
<dbReference type="InterPro" id="IPR006153">
    <property type="entry name" value="Cation/H_exchanger_TM"/>
</dbReference>
<feature type="domain" description="Cation/H+ exchanger transmembrane" evidence="9">
    <location>
        <begin position="12"/>
        <end position="392"/>
    </location>
</feature>
<reference evidence="10 11" key="1">
    <citation type="submission" date="2019-10" db="EMBL/GenBank/DDBJ databases">
        <title>Isolation, Identification of Microvirga thermotolerans HR1, a novel thermophilic bacterium and Comparative Genomics of the genus Microvirga.</title>
        <authorList>
            <person name="Li J."/>
            <person name="Zhang W."/>
            <person name="Lin M."/>
            <person name="Wang J."/>
        </authorList>
    </citation>
    <scope>NUCLEOTIDE SEQUENCE [LARGE SCALE GENOMIC DNA]</scope>
    <source>
        <strain evidence="10 11">HR1</strain>
    </source>
</reference>
<keyword evidence="4 8" id="KW-0812">Transmembrane</keyword>
<evidence type="ECO:0000256" key="5">
    <source>
        <dbReference type="ARBA" id="ARBA00022989"/>
    </source>
</evidence>
<feature type="transmembrane region" description="Helical" evidence="8">
    <location>
        <begin position="194"/>
        <end position="212"/>
    </location>
</feature>
<feature type="transmembrane region" description="Helical" evidence="8">
    <location>
        <begin position="282"/>
        <end position="301"/>
    </location>
</feature>
<keyword evidence="7 8" id="KW-0472">Membrane</keyword>
<dbReference type="Proteomes" id="UP000325614">
    <property type="component" value="Chromosome"/>
</dbReference>
<feature type="transmembrane region" description="Helical" evidence="8">
    <location>
        <begin position="370"/>
        <end position="390"/>
    </location>
</feature>
<evidence type="ECO:0000256" key="8">
    <source>
        <dbReference type="SAM" id="Phobius"/>
    </source>
</evidence>
<proteinExistence type="predicted"/>
<keyword evidence="6" id="KW-0406">Ion transport</keyword>
<feature type="transmembrane region" description="Helical" evidence="8">
    <location>
        <begin position="232"/>
        <end position="261"/>
    </location>
</feature>
<feature type="transmembrane region" description="Helical" evidence="8">
    <location>
        <begin position="339"/>
        <end position="358"/>
    </location>
</feature>
<keyword evidence="5 8" id="KW-1133">Transmembrane helix</keyword>
<name>A0A5P9K210_9HYPH</name>
<evidence type="ECO:0000313" key="11">
    <source>
        <dbReference type="Proteomes" id="UP000325614"/>
    </source>
</evidence>
<dbReference type="GO" id="GO:0015297">
    <property type="term" value="F:antiporter activity"/>
    <property type="evidence" value="ECO:0007669"/>
    <property type="project" value="UniProtKB-KW"/>
</dbReference>
<keyword evidence="2" id="KW-0813">Transport</keyword>
<feature type="transmembrane region" description="Helical" evidence="8">
    <location>
        <begin position="29"/>
        <end position="50"/>
    </location>
</feature>
<feature type="transmembrane region" description="Helical" evidence="8">
    <location>
        <begin position="91"/>
        <end position="114"/>
    </location>
</feature>
<evidence type="ECO:0000256" key="6">
    <source>
        <dbReference type="ARBA" id="ARBA00023065"/>
    </source>
</evidence>
<evidence type="ECO:0000256" key="7">
    <source>
        <dbReference type="ARBA" id="ARBA00023136"/>
    </source>
</evidence>
<accession>A0A5P9K210</accession>
<dbReference type="AlphaFoldDB" id="A0A5P9K210"/>
<protein>
    <submittedName>
        <fullName evidence="10">Sodium:proton antiporter</fullName>
    </submittedName>
</protein>
<feature type="transmembrane region" description="Helical" evidence="8">
    <location>
        <begin position="307"/>
        <end position="327"/>
    </location>
</feature>
<dbReference type="PANTHER" id="PTHR32507">
    <property type="entry name" value="NA(+)/H(+) ANTIPORTER 1"/>
    <property type="match status" value="1"/>
</dbReference>
<dbReference type="GO" id="GO:0005886">
    <property type="term" value="C:plasma membrane"/>
    <property type="evidence" value="ECO:0007669"/>
    <property type="project" value="UniProtKB-SubCell"/>
</dbReference>